<dbReference type="Pfam" id="PF11969">
    <property type="entry name" value="DcpS_C"/>
    <property type="match status" value="1"/>
</dbReference>
<dbReference type="GO" id="GO:0030983">
    <property type="term" value="F:mismatched DNA binding"/>
    <property type="evidence" value="ECO:0007669"/>
    <property type="project" value="TreeGrafter"/>
</dbReference>
<dbReference type="AlphaFoldDB" id="A0AAW2YVZ3"/>
<evidence type="ECO:0000313" key="2">
    <source>
        <dbReference type="EMBL" id="KAL0481096.1"/>
    </source>
</evidence>
<keyword evidence="3" id="KW-1185">Reference proteome</keyword>
<gene>
    <name evidence="2" type="ORF">AKO1_012886</name>
</gene>
<feature type="region of interest" description="Disordered" evidence="1">
    <location>
        <begin position="222"/>
        <end position="250"/>
    </location>
</feature>
<protein>
    <submittedName>
        <fullName evidence="2">Histidine triad nucleotide-binding protein</fullName>
    </submittedName>
</protein>
<dbReference type="EMBL" id="JAOPGA020000732">
    <property type="protein sequence ID" value="KAL0481096.1"/>
    <property type="molecule type" value="Genomic_DNA"/>
</dbReference>
<evidence type="ECO:0000313" key="3">
    <source>
        <dbReference type="Proteomes" id="UP001431209"/>
    </source>
</evidence>
<dbReference type="Gene3D" id="3.30.428.10">
    <property type="entry name" value="HIT-like"/>
    <property type="match status" value="1"/>
</dbReference>
<accession>A0AAW2YVZ3</accession>
<dbReference type="GO" id="GO:0000012">
    <property type="term" value="P:single strand break repair"/>
    <property type="evidence" value="ECO:0007669"/>
    <property type="project" value="TreeGrafter"/>
</dbReference>
<organism evidence="2 3">
    <name type="scientific">Acrasis kona</name>
    <dbReference type="NCBI Taxonomy" id="1008807"/>
    <lineage>
        <taxon>Eukaryota</taxon>
        <taxon>Discoba</taxon>
        <taxon>Heterolobosea</taxon>
        <taxon>Tetramitia</taxon>
        <taxon>Eutetramitia</taxon>
        <taxon>Acrasidae</taxon>
        <taxon>Acrasis</taxon>
    </lineage>
</organism>
<feature type="compositionally biased region" description="Polar residues" evidence="1">
    <location>
        <begin position="238"/>
        <end position="250"/>
    </location>
</feature>
<dbReference type="PANTHER" id="PTHR12486:SF4">
    <property type="entry name" value="APRATAXIN"/>
    <property type="match status" value="1"/>
</dbReference>
<dbReference type="GO" id="GO:0003725">
    <property type="term" value="F:double-stranded RNA binding"/>
    <property type="evidence" value="ECO:0007669"/>
    <property type="project" value="TreeGrafter"/>
</dbReference>
<dbReference type="SUPFAM" id="SSF54197">
    <property type="entry name" value="HIT-like"/>
    <property type="match status" value="1"/>
</dbReference>
<dbReference type="PANTHER" id="PTHR12486">
    <property type="entry name" value="APRATAXIN-RELATED"/>
    <property type="match status" value="1"/>
</dbReference>
<name>A0AAW2YVZ3_9EUKA</name>
<dbReference type="InterPro" id="IPR036265">
    <property type="entry name" value="HIT-like_sf"/>
</dbReference>
<dbReference type="Proteomes" id="UP001431209">
    <property type="component" value="Unassembled WGS sequence"/>
</dbReference>
<dbReference type="GO" id="GO:0005634">
    <property type="term" value="C:nucleus"/>
    <property type="evidence" value="ECO:0007669"/>
    <property type="project" value="TreeGrafter"/>
</dbReference>
<feature type="compositionally biased region" description="Basic and acidic residues" evidence="1">
    <location>
        <begin position="223"/>
        <end position="235"/>
    </location>
</feature>
<sequence length="250" mass="29102">MSNHTRFGKSSWREFTADDLQVIEKEREKNKEHIVQVKKAFPNAQYGLVCRACTKPNTASVDFCTGCSFPCTPDDIEKLPDNIFLEMINGRDTGTKVFYRDENFLCFDDKFGCSDNHIDVIPVEVIEDISFLNKSHIPMLEKLYELGQREFKNRNVKLPEGKTLEEYTFAGYNHPVSVKHLHLHMVLPPFKHAKVMLYPRWHPHKKVIQDLETHGRVILYSEKPNEQEGEEDRRTAMTAHNTMSDNKFDV</sequence>
<proteinExistence type="predicted"/>
<comment type="caution">
    <text evidence="2">The sequence shown here is derived from an EMBL/GenBank/DDBJ whole genome shotgun (WGS) entry which is preliminary data.</text>
</comment>
<reference evidence="2 3" key="1">
    <citation type="submission" date="2024-03" db="EMBL/GenBank/DDBJ databases">
        <title>The Acrasis kona genome and developmental transcriptomes reveal deep origins of eukaryotic multicellular pathways.</title>
        <authorList>
            <person name="Sheikh S."/>
            <person name="Fu C.-J."/>
            <person name="Brown M.W."/>
            <person name="Baldauf S.L."/>
        </authorList>
    </citation>
    <scope>NUCLEOTIDE SEQUENCE [LARGE SCALE GENOMIC DNA]</scope>
    <source>
        <strain evidence="2 3">ATCC MYA-3509</strain>
    </source>
</reference>
<dbReference type="GO" id="GO:0033699">
    <property type="term" value="F:DNA 5'-adenosine monophosphate hydrolase activity"/>
    <property type="evidence" value="ECO:0007669"/>
    <property type="project" value="TreeGrafter"/>
</dbReference>
<dbReference type="GO" id="GO:0003697">
    <property type="term" value="F:single-stranded DNA binding"/>
    <property type="evidence" value="ECO:0007669"/>
    <property type="project" value="TreeGrafter"/>
</dbReference>
<dbReference type="GO" id="GO:1990165">
    <property type="term" value="F:single-strand break-containing DNA binding"/>
    <property type="evidence" value="ECO:0007669"/>
    <property type="project" value="TreeGrafter"/>
</dbReference>
<evidence type="ECO:0000256" key="1">
    <source>
        <dbReference type="SAM" id="MobiDB-lite"/>
    </source>
</evidence>